<keyword evidence="1" id="KW-0812">Transmembrane</keyword>
<sequence length="205" mass="23092">MKKDNKLDKVLASEFSEDVLDLKDKLNKITGSQSAEKKKSKLLTLILPIVSIAAVFLLAIIFLPSLLDGNSAKEVYAAYYEPYPMALNQRGDSEQSLNDAINDYTSKKFESAAQKFKILYTKDGNNVFLLYAANAEQAMGNYQSAIDLYDQIIVNNDPKVTEQASWYKSLALIKLDRKVFAREILSSLSENHYKYEEAQAILKSL</sequence>
<proteinExistence type="predicted"/>
<evidence type="ECO:0000256" key="1">
    <source>
        <dbReference type="SAM" id="Phobius"/>
    </source>
</evidence>
<dbReference type="SUPFAM" id="SSF48452">
    <property type="entry name" value="TPR-like"/>
    <property type="match status" value="1"/>
</dbReference>
<comment type="caution">
    <text evidence="2">The sequence shown here is derived from an EMBL/GenBank/DDBJ whole genome shotgun (WGS) entry which is preliminary data.</text>
</comment>
<dbReference type="Proteomes" id="UP001156666">
    <property type="component" value="Unassembled WGS sequence"/>
</dbReference>
<keyword evidence="3" id="KW-1185">Reference proteome</keyword>
<keyword evidence="1" id="KW-0472">Membrane</keyword>
<dbReference type="RefSeq" id="WP_235294772.1">
    <property type="nucleotide sequence ID" value="NZ_BSOH01000003.1"/>
</dbReference>
<keyword evidence="1" id="KW-1133">Transmembrane helix</keyword>
<gene>
    <name evidence="2" type="ORF">GCM10007940_07450</name>
</gene>
<organism evidence="2 3">
    <name type="scientific">Portibacter lacus</name>
    <dbReference type="NCBI Taxonomy" id="1099794"/>
    <lineage>
        <taxon>Bacteria</taxon>
        <taxon>Pseudomonadati</taxon>
        <taxon>Bacteroidota</taxon>
        <taxon>Saprospiria</taxon>
        <taxon>Saprospirales</taxon>
        <taxon>Haliscomenobacteraceae</taxon>
        <taxon>Portibacter</taxon>
    </lineage>
</organism>
<protein>
    <recommendedName>
        <fullName evidence="4">Tetratricopeptide repeat protein</fullName>
    </recommendedName>
</protein>
<reference evidence="2" key="2">
    <citation type="submission" date="2023-01" db="EMBL/GenBank/DDBJ databases">
        <title>Draft genome sequence of Portibacter lacus strain NBRC 108769.</title>
        <authorList>
            <person name="Sun Q."/>
            <person name="Mori K."/>
        </authorList>
    </citation>
    <scope>NUCLEOTIDE SEQUENCE</scope>
    <source>
        <strain evidence="2">NBRC 108769</strain>
    </source>
</reference>
<dbReference type="InterPro" id="IPR011990">
    <property type="entry name" value="TPR-like_helical_dom_sf"/>
</dbReference>
<evidence type="ECO:0008006" key="4">
    <source>
        <dbReference type="Google" id="ProtNLM"/>
    </source>
</evidence>
<name>A0AA37SR40_9BACT</name>
<dbReference type="AlphaFoldDB" id="A0AA37SR40"/>
<reference evidence="2" key="1">
    <citation type="journal article" date="2014" name="Int. J. Syst. Evol. Microbiol.">
        <title>Complete genome sequence of Corynebacterium casei LMG S-19264T (=DSM 44701T), isolated from a smear-ripened cheese.</title>
        <authorList>
            <consortium name="US DOE Joint Genome Institute (JGI-PGF)"/>
            <person name="Walter F."/>
            <person name="Albersmeier A."/>
            <person name="Kalinowski J."/>
            <person name="Ruckert C."/>
        </authorList>
    </citation>
    <scope>NUCLEOTIDE SEQUENCE</scope>
    <source>
        <strain evidence="2">NBRC 108769</strain>
    </source>
</reference>
<evidence type="ECO:0000313" key="3">
    <source>
        <dbReference type="Proteomes" id="UP001156666"/>
    </source>
</evidence>
<accession>A0AA37SR40</accession>
<evidence type="ECO:0000313" key="2">
    <source>
        <dbReference type="EMBL" id="GLR16130.1"/>
    </source>
</evidence>
<dbReference type="Gene3D" id="1.25.40.10">
    <property type="entry name" value="Tetratricopeptide repeat domain"/>
    <property type="match status" value="1"/>
</dbReference>
<feature type="transmembrane region" description="Helical" evidence="1">
    <location>
        <begin position="42"/>
        <end position="63"/>
    </location>
</feature>
<dbReference type="EMBL" id="BSOH01000003">
    <property type="protein sequence ID" value="GLR16130.1"/>
    <property type="molecule type" value="Genomic_DNA"/>
</dbReference>